<name>A0A4Y1YRP7_9PROT</name>
<organism evidence="2 3">
    <name type="scientific">Nitrosomonas stercoris</name>
    <dbReference type="NCBI Taxonomy" id="1444684"/>
    <lineage>
        <taxon>Bacteria</taxon>
        <taxon>Pseudomonadati</taxon>
        <taxon>Pseudomonadota</taxon>
        <taxon>Betaproteobacteria</taxon>
        <taxon>Nitrosomonadales</taxon>
        <taxon>Nitrosomonadaceae</taxon>
        <taxon>Nitrosomonas</taxon>
    </lineage>
</organism>
<dbReference type="Gene3D" id="3.40.50.10610">
    <property type="entry name" value="ABC-type transport auxiliary lipoprotein component"/>
    <property type="match status" value="1"/>
</dbReference>
<dbReference type="EMBL" id="AP019755">
    <property type="protein sequence ID" value="BBL34815.1"/>
    <property type="molecule type" value="Genomic_DNA"/>
</dbReference>
<evidence type="ECO:0000313" key="3">
    <source>
        <dbReference type="Proteomes" id="UP000316473"/>
    </source>
</evidence>
<keyword evidence="3" id="KW-1185">Reference proteome</keyword>
<dbReference type="Pfam" id="PF03886">
    <property type="entry name" value="ABC_trans_aux"/>
    <property type="match status" value="1"/>
</dbReference>
<dbReference type="InterPro" id="IPR005586">
    <property type="entry name" value="ABC_trans_aux"/>
</dbReference>
<evidence type="ECO:0000259" key="1">
    <source>
        <dbReference type="Pfam" id="PF03886"/>
    </source>
</evidence>
<reference evidence="2 3" key="1">
    <citation type="submission" date="2019-06" db="EMBL/GenBank/DDBJ databases">
        <title>Nitrosomonas stercoris KYUHI-S whole genome shotgun sequence.</title>
        <authorList>
            <person name="Nakagawa T."/>
            <person name="Tsuchiya Y."/>
            <person name="Takahashi R."/>
        </authorList>
    </citation>
    <scope>NUCLEOTIDE SEQUENCE [LARGE SCALE GENOMIC DNA]</scope>
    <source>
        <strain evidence="2 3">KYUHI-S</strain>
    </source>
</reference>
<accession>A0A4Y1YRP7</accession>
<proteinExistence type="predicted"/>
<sequence length="197" mass="21811">MKLPMVFLIILLTGCTLLPSKEPTTAAIYALGSSAATTQPTSLVPATIQLAAITAPSWLDTSAIHYRLAYHDPARVYTYAASRWNASPAELLTERFKQHFSSKNPRYPNYKTTTNYLLKINLVEFTQIFDSPDSSEVVIQLHTTLYELHTHQLVAQQNFIEKQNTQTADAAGAVAAFATASDNLLNELVQWLPNVAQ</sequence>
<dbReference type="SUPFAM" id="SSF159594">
    <property type="entry name" value="XCC0632-like"/>
    <property type="match status" value="1"/>
</dbReference>
<evidence type="ECO:0000313" key="2">
    <source>
        <dbReference type="EMBL" id="BBL34815.1"/>
    </source>
</evidence>
<gene>
    <name evidence="2" type="ORF">Nstercoris_01060</name>
</gene>
<dbReference type="AlphaFoldDB" id="A0A4Y1YRP7"/>
<dbReference type="PROSITE" id="PS51257">
    <property type="entry name" value="PROKAR_LIPOPROTEIN"/>
    <property type="match status" value="1"/>
</dbReference>
<feature type="domain" description="ABC-type transport auxiliary lipoprotein component" evidence="1">
    <location>
        <begin position="29"/>
        <end position="188"/>
    </location>
</feature>
<dbReference type="KEGG" id="nst:Nstercoris_01060"/>
<protein>
    <recommendedName>
        <fullName evidence="1">ABC-type transport auxiliary lipoprotein component domain-containing protein</fullName>
    </recommendedName>
</protein>
<dbReference type="Proteomes" id="UP000316473">
    <property type="component" value="Chromosome"/>
</dbReference>